<protein>
    <submittedName>
        <fullName evidence="5">Mandelate racemase/muconate lactonizing enzyme family protein</fullName>
    </submittedName>
</protein>
<dbReference type="InterPro" id="IPR046945">
    <property type="entry name" value="RHMD-like"/>
</dbReference>
<feature type="domain" description="Mandelate racemase/muconate lactonizing enzyme C-terminal" evidence="4">
    <location>
        <begin position="184"/>
        <end position="277"/>
    </location>
</feature>
<dbReference type="GO" id="GO:0016052">
    <property type="term" value="P:carbohydrate catabolic process"/>
    <property type="evidence" value="ECO:0007669"/>
    <property type="project" value="TreeGrafter"/>
</dbReference>
<dbReference type="PANTHER" id="PTHR13794:SF58">
    <property type="entry name" value="MITOCHONDRIAL ENOLASE SUPERFAMILY MEMBER 1"/>
    <property type="match status" value="1"/>
</dbReference>
<organism evidence="5 6">
    <name type="scientific">Dactylosporangium aurantiacum</name>
    <dbReference type="NCBI Taxonomy" id="35754"/>
    <lineage>
        <taxon>Bacteria</taxon>
        <taxon>Bacillati</taxon>
        <taxon>Actinomycetota</taxon>
        <taxon>Actinomycetes</taxon>
        <taxon>Micromonosporales</taxon>
        <taxon>Micromonosporaceae</taxon>
        <taxon>Dactylosporangium</taxon>
    </lineage>
</organism>
<accession>A0A9Q9II61</accession>
<dbReference type="Gene3D" id="3.20.20.120">
    <property type="entry name" value="Enolase-like C-terminal domain"/>
    <property type="match status" value="1"/>
</dbReference>
<gene>
    <name evidence="5" type="ORF">Daura_10445</name>
</gene>
<dbReference type="EMBL" id="CP073767">
    <property type="protein sequence ID" value="UWZ56552.1"/>
    <property type="molecule type" value="Genomic_DNA"/>
</dbReference>
<dbReference type="KEGG" id="daur:Daura_10445"/>
<dbReference type="SFLD" id="SFLDG00179">
    <property type="entry name" value="mandelate_racemase"/>
    <property type="match status" value="1"/>
</dbReference>
<dbReference type="Pfam" id="PF02746">
    <property type="entry name" value="MR_MLE_N"/>
    <property type="match status" value="1"/>
</dbReference>
<dbReference type="InterPro" id="IPR013342">
    <property type="entry name" value="Mandelate_racemase_C"/>
</dbReference>
<evidence type="ECO:0000256" key="1">
    <source>
        <dbReference type="ARBA" id="ARBA00001946"/>
    </source>
</evidence>
<dbReference type="InterPro" id="IPR013341">
    <property type="entry name" value="Mandelate_racemase_N_dom"/>
</dbReference>
<dbReference type="SUPFAM" id="SSF54826">
    <property type="entry name" value="Enolase N-terminal domain-like"/>
    <property type="match status" value="1"/>
</dbReference>
<name>A0A9Q9II61_9ACTN</name>
<evidence type="ECO:0000256" key="3">
    <source>
        <dbReference type="ARBA" id="ARBA00022842"/>
    </source>
</evidence>
<dbReference type="PANTHER" id="PTHR13794">
    <property type="entry name" value="ENOLASE SUPERFAMILY, MANDELATE RACEMASE"/>
    <property type="match status" value="1"/>
</dbReference>
<dbReference type="SMART" id="SM00922">
    <property type="entry name" value="MR_MLE"/>
    <property type="match status" value="1"/>
</dbReference>
<dbReference type="Proteomes" id="UP001058003">
    <property type="component" value="Chromosome"/>
</dbReference>
<dbReference type="CDD" id="cd03316">
    <property type="entry name" value="MR_like"/>
    <property type="match status" value="1"/>
</dbReference>
<dbReference type="Pfam" id="PF13378">
    <property type="entry name" value="MR_MLE_C"/>
    <property type="match status" value="1"/>
</dbReference>
<evidence type="ECO:0000313" key="6">
    <source>
        <dbReference type="Proteomes" id="UP001058003"/>
    </source>
</evidence>
<comment type="cofactor">
    <cofactor evidence="1">
        <name>Mg(2+)</name>
        <dbReference type="ChEBI" id="CHEBI:18420"/>
    </cofactor>
</comment>
<evidence type="ECO:0000256" key="2">
    <source>
        <dbReference type="ARBA" id="ARBA00022723"/>
    </source>
</evidence>
<dbReference type="Gene3D" id="3.30.390.10">
    <property type="entry name" value="Enolase-like, N-terminal domain"/>
    <property type="match status" value="1"/>
</dbReference>
<sequence>MRDTARYPACCKWSTTERGCSVKIVDVTTFPLKLRGDDVYLGAATRENPNTSDYYLRPPWRSLYSDRYETLLVRIACDDGTEGWGEALAPVGPEIAQAIVDRLLAPVLLGQDPRRVRPLWSRLTGLMRERGHLVGHQADALAAVDIALWDLAGKAAGLPVHALLGGAFRDTVPTYVSGLPVPTDTERAALARNWIAQGATSVKLHLGRGVEEDLATYDAVAATGMRVAVDAHWAYDLADALRLGKALDARGAWFLEAPLAPEDVDGHRELAAALVTPVAIGETLRNRFEFKLWLRERALDLAQPDVGRTGITEAMAIAEIASAHHVPVAPHHSVGLGVVLAAGLHVAAAIEAMPVFEFQPGPFPVANRILTRPLTGGPGSFDLPAAPGLGVDVDITALLEDQ</sequence>
<keyword evidence="6" id="KW-1185">Reference proteome</keyword>
<keyword evidence="3" id="KW-0460">Magnesium</keyword>
<evidence type="ECO:0000313" key="5">
    <source>
        <dbReference type="EMBL" id="UWZ56552.1"/>
    </source>
</evidence>
<proteinExistence type="predicted"/>
<dbReference type="InterPro" id="IPR029017">
    <property type="entry name" value="Enolase-like_N"/>
</dbReference>
<dbReference type="SFLD" id="SFLDS00001">
    <property type="entry name" value="Enolase"/>
    <property type="match status" value="1"/>
</dbReference>
<dbReference type="InterPro" id="IPR018110">
    <property type="entry name" value="Mandel_Rmase/mucon_lact_enz_CS"/>
</dbReference>
<dbReference type="GO" id="GO:0000287">
    <property type="term" value="F:magnesium ion binding"/>
    <property type="evidence" value="ECO:0007669"/>
    <property type="project" value="TreeGrafter"/>
</dbReference>
<evidence type="ECO:0000259" key="4">
    <source>
        <dbReference type="SMART" id="SM00922"/>
    </source>
</evidence>
<dbReference type="GO" id="GO:0009063">
    <property type="term" value="P:amino acid catabolic process"/>
    <property type="evidence" value="ECO:0007669"/>
    <property type="project" value="InterPro"/>
</dbReference>
<dbReference type="InterPro" id="IPR029065">
    <property type="entry name" value="Enolase_C-like"/>
</dbReference>
<dbReference type="GO" id="GO:0016836">
    <property type="term" value="F:hydro-lyase activity"/>
    <property type="evidence" value="ECO:0007669"/>
    <property type="project" value="TreeGrafter"/>
</dbReference>
<dbReference type="AlphaFoldDB" id="A0A9Q9II61"/>
<dbReference type="SUPFAM" id="SSF51604">
    <property type="entry name" value="Enolase C-terminal domain-like"/>
    <property type="match status" value="1"/>
</dbReference>
<keyword evidence="2" id="KW-0479">Metal-binding</keyword>
<reference evidence="5" key="1">
    <citation type="submission" date="2021-04" db="EMBL/GenBank/DDBJ databases">
        <title>Dactylosporangium aurantiacum NRRL B-8018 full assembly.</title>
        <authorList>
            <person name="Hartkoorn R.C."/>
            <person name="Beaudoing E."/>
            <person name="Hot D."/>
        </authorList>
    </citation>
    <scope>NUCLEOTIDE SEQUENCE</scope>
    <source>
        <strain evidence="5">NRRL B-8018</strain>
    </source>
</reference>
<dbReference type="InterPro" id="IPR036849">
    <property type="entry name" value="Enolase-like_C_sf"/>
</dbReference>
<dbReference type="PROSITE" id="PS00908">
    <property type="entry name" value="MR_MLE_1"/>
    <property type="match status" value="1"/>
</dbReference>